<name>A0A9E7ZRH6_9HYPH</name>
<proteinExistence type="predicted"/>
<reference evidence="2" key="1">
    <citation type="submission" date="2022-08" db="EMBL/GenBank/DDBJ databases">
        <title>Complete Genome Sequences of 2 Bosea sp. soil isolates.</title>
        <authorList>
            <person name="Alvarez Arevalo M."/>
            <person name="Sterndorff E.B."/>
            <person name="Faurdal D."/>
            <person name="Joergensen T.S."/>
            <person name="Weber T."/>
        </authorList>
    </citation>
    <scope>NUCLEOTIDE SEQUENCE</scope>
    <source>
        <strain evidence="2">NBC_00436</strain>
    </source>
</reference>
<feature type="region of interest" description="Disordered" evidence="1">
    <location>
        <begin position="41"/>
        <end position="81"/>
    </location>
</feature>
<accession>A0A9E7ZRH6</accession>
<sequence length="81" mass="8779">MTLKTHEEYEAAVQRAAALSDAPGGSPQATQFQQLADEIRDWNEAHKGKNSHGPEHSDSLLKPDDLPFSGLPGNLGKLKDN</sequence>
<feature type="compositionally biased region" description="Basic and acidic residues" evidence="1">
    <location>
        <begin position="41"/>
        <end position="65"/>
    </location>
</feature>
<evidence type="ECO:0000313" key="2">
    <source>
        <dbReference type="EMBL" id="UZF88999.1"/>
    </source>
</evidence>
<gene>
    <name evidence="2" type="ORF">NWE54_09530</name>
</gene>
<protein>
    <submittedName>
        <fullName evidence="2">Uncharacterized protein</fullName>
    </submittedName>
</protein>
<dbReference type="EMBL" id="CP102774">
    <property type="protein sequence ID" value="UZF88999.1"/>
    <property type="molecule type" value="Genomic_DNA"/>
</dbReference>
<organism evidence="2">
    <name type="scientific">Bosea sp. NBC_00436</name>
    <dbReference type="NCBI Taxonomy" id="2969620"/>
    <lineage>
        <taxon>Bacteria</taxon>
        <taxon>Pseudomonadati</taxon>
        <taxon>Pseudomonadota</taxon>
        <taxon>Alphaproteobacteria</taxon>
        <taxon>Hyphomicrobiales</taxon>
        <taxon>Boseaceae</taxon>
        <taxon>Bosea</taxon>
    </lineage>
</organism>
<evidence type="ECO:0000256" key="1">
    <source>
        <dbReference type="SAM" id="MobiDB-lite"/>
    </source>
</evidence>
<dbReference type="AlphaFoldDB" id="A0A9E7ZRH6"/>